<dbReference type="EMBL" id="CP141887">
    <property type="protein sequence ID" value="WRT68294.1"/>
    <property type="molecule type" value="Genomic_DNA"/>
</dbReference>
<feature type="region of interest" description="Disordered" evidence="1">
    <location>
        <begin position="1"/>
        <end position="105"/>
    </location>
</feature>
<proteinExistence type="predicted"/>
<evidence type="ECO:0000313" key="3">
    <source>
        <dbReference type="Proteomes" id="UP001329825"/>
    </source>
</evidence>
<dbReference type="RefSeq" id="XP_062793034.1">
    <property type="nucleotide sequence ID" value="XM_062936983.1"/>
</dbReference>
<dbReference type="GeneID" id="87957401"/>
<sequence>MVKKPATNLATSSKGKGGPSNTKEIVSIDDIFAAPIPKKRKADVVEGEISKNDKSKTKIKNYDAPQASTSSLNPTEGENKKKKKKRPQTENVDTQPDKPERVVEEVVDPSSLIEIRKKVEAEKAKMVKSVKVKSGKRDDKDVEDDELFADSRGEGPRRKTEEGFLIYKEAELQIDPTAGGTPLCPFDCECCF</sequence>
<dbReference type="PANTHER" id="PTHR34066">
    <property type="entry name" value="GROWTH FACTOR 2"/>
    <property type="match status" value="1"/>
</dbReference>
<reference evidence="2 3" key="1">
    <citation type="submission" date="2024-01" db="EMBL/GenBank/DDBJ databases">
        <title>Comparative genomics of Cryptococcus and Kwoniella reveals pathogenesis evolution and contrasting modes of karyotype evolution via chromosome fusion or intercentromeric recombination.</title>
        <authorList>
            <person name="Coelho M.A."/>
            <person name="David-Palma M."/>
            <person name="Shea T."/>
            <person name="Bowers K."/>
            <person name="McGinley-Smith S."/>
            <person name="Mohammad A.W."/>
            <person name="Gnirke A."/>
            <person name="Yurkov A.M."/>
            <person name="Nowrousian M."/>
            <person name="Sun S."/>
            <person name="Cuomo C.A."/>
            <person name="Heitman J."/>
        </authorList>
    </citation>
    <scope>NUCLEOTIDE SEQUENCE [LARGE SCALE GENOMIC DNA]</scope>
    <source>
        <strain evidence="2">CBS 11374</strain>
    </source>
</reference>
<dbReference type="InterPro" id="IPR013885">
    <property type="entry name" value="DUF1764_euk"/>
</dbReference>
<dbReference type="Proteomes" id="UP001329825">
    <property type="component" value="Chromosome 7"/>
</dbReference>
<organism evidence="2 3">
    <name type="scientific">Kwoniella shivajii</name>
    <dbReference type="NCBI Taxonomy" id="564305"/>
    <lineage>
        <taxon>Eukaryota</taxon>
        <taxon>Fungi</taxon>
        <taxon>Dikarya</taxon>
        <taxon>Basidiomycota</taxon>
        <taxon>Agaricomycotina</taxon>
        <taxon>Tremellomycetes</taxon>
        <taxon>Tremellales</taxon>
        <taxon>Cryptococcaceae</taxon>
        <taxon>Kwoniella</taxon>
    </lineage>
</organism>
<feature type="compositionally biased region" description="Polar residues" evidence="1">
    <location>
        <begin position="8"/>
        <end position="24"/>
    </location>
</feature>
<name>A0ABZ1D456_9TREE</name>
<dbReference type="PANTHER" id="PTHR34066:SF1">
    <property type="entry name" value="DUF1764 FAMILY PROTEIN"/>
    <property type="match status" value="1"/>
</dbReference>
<gene>
    <name evidence="2" type="ORF">IL334_005270</name>
</gene>
<keyword evidence="3" id="KW-1185">Reference proteome</keyword>
<evidence type="ECO:0008006" key="4">
    <source>
        <dbReference type="Google" id="ProtNLM"/>
    </source>
</evidence>
<feature type="region of interest" description="Disordered" evidence="1">
    <location>
        <begin position="126"/>
        <end position="161"/>
    </location>
</feature>
<accession>A0ABZ1D456</accession>
<feature type="compositionally biased region" description="Polar residues" evidence="1">
    <location>
        <begin position="66"/>
        <end position="76"/>
    </location>
</feature>
<feature type="compositionally biased region" description="Basic and acidic residues" evidence="1">
    <location>
        <begin position="149"/>
        <end position="161"/>
    </location>
</feature>
<feature type="compositionally biased region" description="Basic and acidic residues" evidence="1">
    <location>
        <begin position="95"/>
        <end position="104"/>
    </location>
</feature>
<evidence type="ECO:0000256" key="1">
    <source>
        <dbReference type="SAM" id="MobiDB-lite"/>
    </source>
</evidence>
<feature type="compositionally biased region" description="Basic and acidic residues" evidence="1">
    <location>
        <begin position="42"/>
        <end position="56"/>
    </location>
</feature>
<protein>
    <recommendedName>
        <fullName evidence="4">DUF1764 domain-containing protein</fullName>
    </recommendedName>
</protein>
<dbReference type="Pfam" id="PF08576">
    <property type="entry name" value="DUF1764"/>
    <property type="match status" value="1"/>
</dbReference>
<evidence type="ECO:0000313" key="2">
    <source>
        <dbReference type="EMBL" id="WRT68294.1"/>
    </source>
</evidence>